<dbReference type="EMBL" id="DSBW01000141">
    <property type="protein sequence ID" value="HED31272.1"/>
    <property type="molecule type" value="Genomic_DNA"/>
</dbReference>
<dbReference type="Proteomes" id="UP000886335">
    <property type="component" value="Unassembled WGS sequence"/>
</dbReference>
<gene>
    <name evidence="8" type="primary">cbiM</name>
    <name evidence="8" type="ORF">ENN50_06255</name>
</gene>
<dbReference type="NCBIfam" id="NF004909">
    <property type="entry name" value="PRK06265.2-5"/>
    <property type="match status" value="1"/>
</dbReference>
<dbReference type="NCBIfam" id="NF004905">
    <property type="entry name" value="PRK06265.1-5"/>
    <property type="match status" value="1"/>
</dbReference>
<sequence length="198" mass="20997">MHISEGVLPFPTLAIGYAAAGAGMAFGLQKLKEEAIVRTALMSCVFFTASFIHIPVGPAQIHLVLNGLIGLLCGWSSFVAIGIALLLQAVLFQFGGITTLGINTANMALPAVCCFLLFSPLLRRHRVNAVTVGFFTGILSVFLSAILLCLSLLSAGEAFWPAARLVFASNIPLMIADGLLTGMVLQFIVRVKPELLKP</sequence>
<feature type="transmembrane region" description="Helical" evidence="7">
    <location>
        <begin position="165"/>
        <end position="189"/>
    </location>
</feature>
<keyword evidence="5 7" id="KW-1133">Transmembrane helix</keyword>
<evidence type="ECO:0000256" key="2">
    <source>
        <dbReference type="ARBA" id="ARBA00022448"/>
    </source>
</evidence>
<keyword evidence="4 7" id="KW-0812">Transmembrane</keyword>
<comment type="subcellular location">
    <subcellularLocation>
        <location evidence="1">Cell membrane</location>
        <topology evidence="1">Multi-pass membrane protein</topology>
    </subcellularLocation>
</comment>
<evidence type="ECO:0000256" key="6">
    <source>
        <dbReference type="ARBA" id="ARBA00023136"/>
    </source>
</evidence>
<dbReference type="GO" id="GO:0005886">
    <property type="term" value="C:plasma membrane"/>
    <property type="evidence" value="ECO:0007669"/>
    <property type="project" value="UniProtKB-SubCell"/>
</dbReference>
<keyword evidence="3" id="KW-1003">Cell membrane</keyword>
<comment type="caution">
    <text evidence="8">The sequence shown here is derived from an EMBL/GenBank/DDBJ whole genome shotgun (WGS) entry which is preliminary data.</text>
</comment>
<feature type="transmembrane region" description="Helical" evidence="7">
    <location>
        <begin position="68"/>
        <end position="92"/>
    </location>
</feature>
<name>A0A831SMR2_PROAE</name>
<feature type="transmembrane region" description="Helical" evidence="7">
    <location>
        <begin position="134"/>
        <end position="153"/>
    </location>
</feature>
<feature type="transmembrane region" description="Helical" evidence="7">
    <location>
        <begin position="35"/>
        <end position="56"/>
    </location>
</feature>
<evidence type="ECO:0000313" key="8">
    <source>
        <dbReference type="EMBL" id="HED31272.1"/>
    </source>
</evidence>
<dbReference type="GO" id="GO:0000041">
    <property type="term" value="P:transition metal ion transport"/>
    <property type="evidence" value="ECO:0007669"/>
    <property type="project" value="InterPro"/>
</dbReference>
<organism evidence="8">
    <name type="scientific">Prosthecochloris aestuarii</name>
    <dbReference type="NCBI Taxonomy" id="1102"/>
    <lineage>
        <taxon>Bacteria</taxon>
        <taxon>Pseudomonadati</taxon>
        <taxon>Chlorobiota</taxon>
        <taxon>Chlorobiia</taxon>
        <taxon>Chlorobiales</taxon>
        <taxon>Chlorobiaceae</taxon>
        <taxon>Prosthecochloris</taxon>
    </lineage>
</organism>
<dbReference type="Gene3D" id="1.10.1760.20">
    <property type="match status" value="1"/>
</dbReference>
<keyword evidence="2" id="KW-0813">Transport</keyword>
<evidence type="ECO:0000256" key="7">
    <source>
        <dbReference type="SAM" id="Phobius"/>
    </source>
</evidence>
<evidence type="ECO:0000256" key="1">
    <source>
        <dbReference type="ARBA" id="ARBA00004651"/>
    </source>
</evidence>
<accession>A0A831SMR2</accession>
<dbReference type="AlphaFoldDB" id="A0A831SMR2"/>
<evidence type="ECO:0000256" key="3">
    <source>
        <dbReference type="ARBA" id="ARBA00022475"/>
    </source>
</evidence>
<dbReference type="Pfam" id="PF01891">
    <property type="entry name" value="CbiM"/>
    <property type="match status" value="1"/>
</dbReference>
<dbReference type="PANTHER" id="PTHR34229">
    <property type="entry name" value="METAL TRANSPORT PROTEIN HI_1621-RELATED"/>
    <property type="match status" value="1"/>
</dbReference>
<evidence type="ECO:0000256" key="5">
    <source>
        <dbReference type="ARBA" id="ARBA00022989"/>
    </source>
</evidence>
<reference evidence="8" key="1">
    <citation type="journal article" date="2020" name="mSystems">
        <title>Genome- and Community-Level Interaction Insights into Carbon Utilization and Element Cycling Functions of Hydrothermarchaeota in Hydrothermal Sediment.</title>
        <authorList>
            <person name="Zhou Z."/>
            <person name="Liu Y."/>
            <person name="Xu W."/>
            <person name="Pan J."/>
            <person name="Luo Z.H."/>
            <person name="Li M."/>
        </authorList>
    </citation>
    <scope>NUCLEOTIDE SEQUENCE [LARGE SCALE GENOMIC DNA]</scope>
    <source>
        <strain evidence="8">SpSt-1181</strain>
    </source>
</reference>
<dbReference type="PANTHER" id="PTHR34229:SF1">
    <property type="entry name" value="METAL TRANSPORT PROTEIN HI_1621-RELATED"/>
    <property type="match status" value="1"/>
</dbReference>
<proteinExistence type="predicted"/>
<keyword evidence="6 7" id="KW-0472">Membrane</keyword>
<protein>
    <submittedName>
        <fullName evidence="8">Cobalt transporter CbiM</fullName>
    </submittedName>
</protein>
<evidence type="ECO:0000256" key="4">
    <source>
        <dbReference type="ARBA" id="ARBA00022692"/>
    </source>
</evidence>
<feature type="transmembrane region" description="Helical" evidence="7">
    <location>
        <begin position="6"/>
        <end position="28"/>
    </location>
</feature>
<dbReference type="InterPro" id="IPR002751">
    <property type="entry name" value="CbiM/NikMN"/>
</dbReference>
<feature type="transmembrane region" description="Helical" evidence="7">
    <location>
        <begin position="104"/>
        <end position="122"/>
    </location>
</feature>